<dbReference type="HOGENOM" id="CLU_3188137_0_0_6"/>
<geneLocation type="plasmid" evidence="1 2">
    <name>pRAHAQ01</name>
</geneLocation>
<reference evidence="1 2" key="2">
    <citation type="journal article" date="2012" name="J. Bacteriol.">
        <title>Complete Genome Sequence of Rahnella sp. Strain Y9602, a Gammaproteobacterium Isolate from Metal- and Radionuclide-Contaminated Soil.</title>
        <authorList>
            <person name="Martinez R.J."/>
            <person name="Bruce D."/>
            <person name="Detter C."/>
            <person name="Goodwin L.A."/>
            <person name="Han J."/>
            <person name="Han C.S."/>
            <person name="Held B."/>
            <person name="Land M.L."/>
            <person name="Mikhailova N."/>
            <person name="Nolan M."/>
            <person name="Pennacchio L."/>
            <person name="Pitluck S."/>
            <person name="Tapia R."/>
            <person name="Woyke T."/>
            <person name="Sobecky P.A."/>
        </authorList>
    </citation>
    <scope>NUCLEOTIDE SEQUENCE [LARGE SCALE GENOMIC DNA]</scope>
    <source>
        <strain evidence="1 2">Y9602</strain>
        <plasmid evidence="1 2">pRAHAQ01</plasmid>
    </source>
</reference>
<sequence>MKYRWWFLIVLLFAAGKYNDYIVSKAAKQIVVVRNSCFISSGCQKM</sequence>
<gene>
    <name evidence="1" type="ordered locus">Rahaq_4499</name>
</gene>
<keyword evidence="1" id="KW-0614">Plasmid</keyword>
<dbReference type="EMBL" id="CP002506">
    <property type="protein sequence ID" value="ADW76083.1"/>
    <property type="molecule type" value="Genomic_DNA"/>
</dbReference>
<dbReference type="KEGG" id="rah:Rahaq_4499"/>
<evidence type="ECO:0000313" key="1">
    <source>
        <dbReference type="EMBL" id="ADW76083.1"/>
    </source>
</evidence>
<accession>A0A0H3FM13</accession>
<dbReference type="Proteomes" id="UP000007257">
    <property type="component" value="Plasmid pRAHAQ01"/>
</dbReference>
<organism evidence="1 2">
    <name type="scientific">Rahnella sp. (strain Y9602)</name>
    <dbReference type="NCBI Taxonomy" id="2703885"/>
    <lineage>
        <taxon>Bacteria</taxon>
        <taxon>Pseudomonadati</taxon>
        <taxon>Pseudomonadota</taxon>
        <taxon>Gammaproteobacteria</taxon>
        <taxon>Enterobacterales</taxon>
        <taxon>Yersiniaceae</taxon>
        <taxon>Rahnella</taxon>
    </lineage>
</organism>
<protein>
    <submittedName>
        <fullName evidence="1">Uncharacterized protein</fullName>
    </submittedName>
</protein>
<proteinExistence type="predicted"/>
<evidence type="ECO:0000313" key="2">
    <source>
        <dbReference type="Proteomes" id="UP000007257"/>
    </source>
</evidence>
<name>A0A0H3FM13_RAHSY</name>
<dbReference type="AlphaFoldDB" id="A0A0H3FM13"/>
<reference evidence="2" key="1">
    <citation type="submission" date="2011-01" db="EMBL/GenBank/DDBJ databases">
        <title>Complete sequence of plasmid1 of Rahnella sp. Y9602.</title>
        <authorList>
            <consortium name="US DOE Joint Genome Institute"/>
            <person name="Lucas S."/>
            <person name="Copeland A."/>
            <person name="Lapidus A."/>
            <person name="Cheng J.-F."/>
            <person name="Goodwin L."/>
            <person name="Pitluck S."/>
            <person name="Lu M."/>
            <person name="Detter J.C."/>
            <person name="Han C."/>
            <person name="Tapia R."/>
            <person name="Land M."/>
            <person name="Hauser L."/>
            <person name="Kyrpides N."/>
            <person name="Ivanova N."/>
            <person name="Ovchinnikova G."/>
            <person name="Pagani I."/>
            <person name="Sobecky P.A."/>
            <person name="Martinez R.J."/>
            <person name="Woyke T."/>
        </authorList>
    </citation>
    <scope>NUCLEOTIDE SEQUENCE [LARGE SCALE GENOMIC DNA]</scope>
    <source>
        <strain evidence="2">Y9602</strain>
        <plasmid evidence="2">pRAHAQ01</plasmid>
    </source>
</reference>